<dbReference type="EC" id="2.3.1.-" evidence="2"/>
<name>A0ABV6UNZ8_9ACTN</name>
<reference evidence="2 3" key="1">
    <citation type="submission" date="2024-09" db="EMBL/GenBank/DDBJ databases">
        <authorList>
            <person name="Lee S.D."/>
        </authorList>
    </citation>
    <scope>NUCLEOTIDE SEQUENCE [LARGE SCALE GENOMIC DNA]</scope>
    <source>
        <strain evidence="2 3">N1-5</strain>
    </source>
</reference>
<dbReference type="PROSITE" id="PS51186">
    <property type="entry name" value="GNAT"/>
    <property type="match status" value="1"/>
</dbReference>
<dbReference type="GO" id="GO:0016746">
    <property type="term" value="F:acyltransferase activity"/>
    <property type="evidence" value="ECO:0007669"/>
    <property type="project" value="UniProtKB-KW"/>
</dbReference>
<dbReference type="RefSeq" id="WP_030254635.1">
    <property type="nucleotide sequence ID" value="NZ_JBHEZZ010000009.1"/>
</dbReference>
<dbReference type="Gene3D" id="3.40.630.30">
    <property type="match status" value="1"/>
</dbReference>
<organism evidence="2 3">
    <name type="scientific">Streptacidiphilus cavernicola</name>
    <dbReference type="NCBI Taxonomy" id="3342716"/>
    <lineage>
        <taxon>Bacteria</taxon>
        <taxon>Bacillati</taxon>
        <taxon>Actinomycetota</taxon>
        <taxon>Actinomycetes</taxon>
        <taxon>Kitasatosporales</taxon>
        <taxon>Streptomycetaceae</taxon>
        <taxon>Streptacidiphilus</taxon>
    </lineage>
</organism>
<dbReference type="SUPFAM" id="SSF55729">
    <property type="entry name" value="Acyl-CoA N-acyltransferases (Nat)"/>
    <property type="match status" value="1"/>
</dbReference>
<comment type="caution">
    <text evidence="2">The sequence shown here is derived from an EMBL/GenBank/DDBJ whole genome shotgun (WGS) entry which is preliminary data.</text>
</comment>
<protein>
    <submittedName>
        <fullName evidence="2">GNAT family N-acetyltransferase</fullName>
        <ecNumber evidence="2">2.3.1.-</ecNumber>
    </submittedName>
</protein>
<gene>
    <name evidence="2" type="ORF">ACEZDJ_17970</name>
</gene>
<dbReference type="InterPro" id="IPR016181">
    <property type="entry name" value="Acyl_CoA_acyltransferase"/>
</dbReference>
<sequence length="186" mass="21147">MRIERYDGEEATWVEDELRTVYREAFAEPPYDKTEKDVEANFRRFRSQVKKAGFRAVLVRTDDGEPAAMAYGYLLPASTGWWDTLTAPVPAEVSREDGRRTFGLFELAVRPAWRRQRLAAAVHHALLDGLGQERVLLNTRPEAEAASRAYRSWGYEKVGENHPWTGAALHDVLVLDLPGWDQTAAM</sequence>
<feature type="domain" description="N-acetyltransferase" evidence="1">
    <location>
        <begin position="1"/>
        <end position="178"/>
    </location>
</feature>
<keyword evidence="2" id="KW-0808">Transferase</keyword>
<evidence type="ECO:0000313" key="2">
    <source>
        <dbReference type="EMBL" id="MFC1403179.1"/>
    </source>
</evidence>
<evidence type="ECO:0000313" key="3">
    <source>
        <dbReference type="Proteomes" id="UP001592528"/>
    </source>
</evidence>
<evidence type="ECO:0000259" key="1">
    <source>
        <dbReference type="PROSITE" id="PS51186"/>
    </source>
</evidence>
<accession>A0ABV6UNZ8</accession>
<dbReference type="InterPro" id="IPR000182">
    <property type="entry name" value="GNAT_dom"/>
</dbReference>
<proteinExistence type="predicted"/>
<keyword evidence="3" id="KW-1185">Reference proteome</keyword>
<keyword evidence="2" id="KW-0012">Acyltransferase</keyword>
<dbReference type="Pfam" id="PF00583">
    <property type="entry name" value="Acetyltransf_1"/>
    <property type="match status" value="1"/>
</dbReference>
<dbReference type="EMBL" id="JBHEZZ010000009">
    <property type="protein sequence ID" value="MFC1403179.1"/>
    <property type="molecule type" value="Genomic_DNA"/>
</dbReference>
<dbReference type="Proteomes" id="UP001592528">
    <property type="component" value="Unassembled WGS sequence"/>
</dbReference>